<dbReference type="InterPro" id="IPR011048">
    <property type="entry name" value="Haem_d1_sf"/>
</dbReference>
<feature type="compositionally biased region" description="Basic and acidic residues" evidence="3">
    <location>
        <begin position="389"/>
        <end position="400"/>
    </location>
</feature>
<feature type="compositionally biased region" description="Low complexity" evidence="3">
    <location>
        <begin position="369"/>
        <end position="388"/>
    </location>
</feature>
<dbReference type="InterPro" id="IPR013783">
    <property type="entry name" value="Ig-like_fold"/>
</dbReference>
<keyword evidence="2" id="KW-0624">Polysaccharide degradation</keyword>
<dbReference type="Gene3D" id="2.130.10.10">
    <property type="entry name" value="YVTN repeat-like/Quinoprotein amine dehydrogenase"/>
    <property type="match status" value="1"/>
</dbReference>
<dbReference type="CDD" id="cd00063">
    <property type="entry name" value="FN3"/>
    <property type="match status" value="1"/>
</dbReference>
<dbReference type="AlphaFoldDB" id="A0A3A4B7B1"/>
<keyword evidence="6" id="KW-1185">Reference proteome</keyword>
<sequence length="725" mass="75338">MNGRGTDRRTGIIAAAVACALAAAAVAFGVGISNATPRLSDIGAWLLSHGKGVSHVNGLSGAVDGRIELVSAKSSAGMKVVQEGASVLLVDESTGTVSRIDPTQLSVVQTRRFPAEKIQVVIGSGAAYAIDLKGSVQQIDAASLEKVGAPVALPGPLGLGGVDDAGRLWVPAPATGQLVPIQAGRPAQPVTVGEPRDRLSLTMAAGQPVVTNTSQSFSTLIAKDGRQVKINLPAEVREAPGAGVLVPVTTEGPVVPVLAPAAGKLVMVDTATGASMHANVDVTGRKVGAPQALGRRVYIPDQSSGRLLVYDTAARKMVEELPVSGRGGTMDVFVKDGLLWANDPKGEKAVVVDSEGRSRGVEKDDEDAPGPTRTAPPTTAAPDPQATARQDDGDRRGQGRDDDDDRRDDDRGRPDPSPSQRGEEPEPDPSPTAQDPDPGGPSPTPDPREEPGDGKPTPPGNVTASTSASGVTVTFTPSTGTVQAYELRSTPPGVRVSPRQVDAEGPFQFTVTGGDCQKEYTFRVVARSKAGTAESEPTASVRPCAAPQAPTNFRGRPMNRAIALSWDAPPGAGPDTEYVLGLPDHAVRTVRGTSAEVKELANNRSYSFSLSMKNGAGEVGGLSVTVSLAYPRRAYKNANNNQTNTLIRPGPSASGEIGKIEKGKYLSLTVICQVKGESYTEPESKQTSDVWNRVAWGGRVGYLSDTLMTTPKGSFPGGPLYECTD</sequence>
<name>A0A3A4B7B1_9ACTN</name>
<dbReference type="Gene3D" id="2.60.40.10">
    <property type="entry name" value="Immunoglobulins"/>
    <property type="match status" value="2"/>
</dbReference>
<evidence type="ECO:0000256" key="3">
    <source>
        <dbReference type="SAM" id="MobiDB-lite"/>
    </source>
</evidence>
<dbReference type="GO" id="GO:0016798">
    <property type="term" value="F:hydrolase activity, acting on glycosyl bonds"/>
    <property type="evidence" value="ECO:0007669"/>
    <property type="project" value="UniProtKB-KW"/>
</dbReference>
<evidence type="ECO:0000313" key="6">
    <source>
        <dbReference type="Proteomes" id="UP000265768"/>
    </source>
</evidence>
<dbReference type="EMBL" id="QZEY01000002">
    <property type="protein sequence ID" value="RJL34111.1"/>
    <property type="molecule type" value="Genomic_DNA"/>
</dbReference>
<feature type="compositionally biased region" description="Low complexity" evidence="3">
    <location>
        <begin position="462"/>
        <end position="476"/>
    </location>
</feature>
<feature type="region of interest" description="Disordered" evidence="3">
    <location>
        <begin position="348"/>
        <end position="477"/>
    </location>
</feature>
<evidence type="ECO:0000313" key="5">
    <source>
        <dbReference type="EMBL" id="RJL34111.1"/>
    </source>
</evidence>
<organism evidence="5 6">
    <name type="scientific">Bailinhaonella thermotolerans</name>
    <dbReference type="NCBI Taxonomy" id="1070861"/>
    <lineage>
        <taxon>Bacteria</taxon>
        <taxon>Bacillati</taxon>
        <taxon>Actinomycetota</taxon>
        <taxon>Actinomycetes</taxon>
        <taxon>Streptosporangiales</taxon>
        <taxon>Streptosporangiaceae</taxon>
        <taxon>Bailinhaonella</taxon>
    </lineage>
</organism>
<dbReference type="Proteomes" id="UP000265768">
    <property type="component" value="Unassembled WGS sequence"/>
</dbReference>
<gene>
    <name evidence="5" type="ORF">D5H75_06375</name>
</gene>
<evidence type="ECO:0000259" key="4">
    <source>
        <dbReference type="PROSITE" id="PS50853"/>
    </source>
</evidence>
<feature type="region of interest" description="Disordered" evidence="3">
    <location>
        <begin position="532"/>
        <end position="553"/>
    </location>
</feature>
<dbReference type="InterPro" id="IPR003961">
    <property type="entry name" value="FN3_dom"/>
</dbReference>
<proteinExistence type="predicted"/>
<dbReference type="Pfam" id="PF00041">
    <property type="entry name" value="fn3"/>
    <property type="match status" value="1"/>
</dbReference>
<keyword evidence="1" id="KW-0378">Hydrolase</keyword>
<evidence type="ECO:0000256" key="1">
    <source>
        <dbReference type="ARBA" id="ARBA00023295"/>
    </source>
</evidence>
<evidence type="ECO:0000256" key="2">
    <source>
        <dbReference type="ARBA" id="ARBA00023326"/>
    </source>
</evidence>
<dbReference type="InterPro" id="IPR015943">
    <property type="entry name" value="WD40/YVTN_repeat-like_dom_sf"/>
</dbReference>
<keyword evidence="2" id="KW-0119">Carbohydrate metabolism</keyword>
<dbReference type="InterPro" id="IPR036116">
    <property type="entry name" value="FN3_sf"/>
</dbReference>
<dbReference type="SMART" id="SM00060">
    <property type="entry name" value="FN3"/>
    <property type="match status" value="2"/>
</dbReference>
<keyword evidence="1" id="KW-0326">Glycosidase</keyword>
<dbReference type="OrthoDB" id="3372012at2"/>
<accession>A0A3A4B7B1</accession>
<reference evidence="5 6" key="1">
    <citation type="submission" date="2018-09" db="EMBL/GenBank/DDBJ databases">
        <title>YIM 75507 draft genome.</title>
        <authorList>
            <person name="Tang S."/>
            <person name="Feng Y."/>
        </authorList>
    </citation>
    <scope>NUCLEOTIDE SEQUENCE [LARGE SCALE GENOMIC DNA]</scope>
    <source>
        <strain evidence="5 6">YIM 75507</strain>
    </source>
</reference>
<comment type="caution">
    <text evidence="5">The sequence shown here is derived from an EMBL/GenBank/DDBJ whole genome shotgun (WGS) entry which is preliminary data.</text>
</comment>
<dbReference type="SUPFAM" id="SSF49265">
    <property type="entry name" value="Fibronectin type III"/>
    <property type="match status" value="1"/>
</dbReference>
<dbReference type="RefSeq" id="WP_119925411.1">
    <property type="nucleotide sequence ID" value="NZ_QZEY01000002.1"/>
</dbReference>
<dbReference type="PROSITE" id="PS50853">
    <property type="entry name" value="FN3"/>
    <property type="match status" value="1"/>
</dbReference>
<dbReference type="SUPFAM" id="SSF51004">
    <property type="entry name" value="C-terminal (heme d1) domain of cytochrome cd1-nitrite reductase"/>
    <property type="match status" value="1"/>
</dbReference>
<feature type="compositionally biased region" description="Basic and acidic residues" evidence="3">
    <location>
        <begin position="348"/>
        <end position="362"/>
    </location>
</feature>
<protein>
    <submittedName>
        <fullName evidence="5">Fibronectin type III domain-containing protein</fullName>
    </submittedName>
</protein>
<dbReference type="GO" id="GO:0000272">
    <property type="term" value="P:polysaccharide catabolic process"/>
    <property type="evidence" value="ECO:0007669"/>
    <property type="project" value="UniProtKB-KW"/>
</dbReference>
<feature type="domain" description="Fibronectin type-III" evidence="4">
    <location>
        <begin position="455"/>
        <end position="549"/>
    </location>
</feature>